<evidence type="ECO:0000256" key="1">
    <source>
        <dbReference type="SAM" id="MobiDB-lite"/>
    </source>
</evidence>
<evidence type="ECO:0000313" key="2">
    <source>
        <dbReference type="EMBL" id="EDW06773.1"/>
    </source>
</evidence>
<feature type="compositionally biased region" description="Polar residues" evidence="1">
    <location>
        <begin position="74"/>
        <end position="83"/>
    </location>
</feature>
<dbReference type="eggNOG" id="ENOG502T70Y">
    <property type="taxonomic scope" value="Eukaryota"/>
</dbReference>
<accession>B4L233</accession>
<feature type="region of interest" description="Disordered" evidence="1">
    <location>
        <begin position="30"/>
        <end position="107"/>
    </location>
</feature>
<organism evidence="2 3">
    <name type="scientific">Drosophila mojavensis</name>
    <name type="common">Fruit fly</name>
    <dbReference type="NCBI Taxonomy" id="7230"/>
    <lineage>
        <taxon>Eukaryota</taxon>
        <taxon>Metazoa</taxon>
        <taxon>Ecdysozoa</taxon>
        <taxon>Arthropoda</taxon>
        <taxon>Hexapoda</taxon>
        <taxon>Insecta</taxon>
        <taxon>Pterygota</taxon>
        <taxon>Neoptera</taxon>
        <taxon>Endopterygota</taxon>
        <taxon>Diptera</taxon>
        <taxon>Brachycera</taxon>
        <taxon>Muscomorpha</taxon>
        <taxon>Ephydroidea</taxon>
        <taxon>Drosophilidae</taxon>
        <taxon>Drosophila</taxon>
    </lineage>
</organism>
<keyword evidence="3" id="KW-1185">Reference proteome</keyword>
<dbReference type="InParanoid" id="B4L233"/>
<proteinExistence type="predicted"/>
<feature type="region of interest" description="Disordered" evidence="1">
    <location>
        <begin position="203"/>
        <end position="233"/>
    </location>
</feature>
<dbReference type="Proteomes" id="UP000009192">
    <property type="component" value="Unassembled WGS sequence"/>
</dbReference>
<protein>
    <submittedName>
        <fullName evidence="2">Uncharacterized protein</fullName>
    </submittedName>
</protein>
<dbReference type="PhylomeDB" id="B4L233"/>
<dbReference type="OMA" id="TPRGVQC"/>
<dbReference type="HOGENOM" id="CLU_977494_0_0_1"/>
<sequence>MSDSKRQVKTVAEQALASLVERAKRLQLTSVSSVQLNSYGAEQRPHPKEDETEPSASAAVGGQAKRSAKGNQPGPGSTTQRSLATARKQRKLDAEPSPPPPPSPRELGVIAELRDEYYQTDQLLDQMLADANSLNRDMICCSQHQRDLSLVQQIEMETTTRSLDSLFGALNEDLGRNDLREAMERCDTALKRSKQRLCNELINEPSDSNSESNFRQSNDSNSQDSSSDGNLSINRFQNSNKITTFECISEAMKKSGVQEALLILPLEQRESSSGDCDGSLFLAKR</sequence>
<gene>
    <name evidence="2" type="primary">Dmoj\GI15221</name>
    <name evidence="2" type="ORF">Dmoj_GI15221</name>
</gene>
<reference evidence="2 3" key="1">
    <citation type="journal article" date="2007" name="Nature">
        <title>Evolution of genes and genomes on the Drosophila phylogeny.</title>
        <authorList>
            <consortium name="Drosophila 12 Genomes Consortium"/>
            <person name="Clark A.G."/>
            <person name="Eisen M.B."/>
            <person name="Smith D.R."/>
            <person name="Bergman C.M."/>
            <person name="Oliver B."/>
            <person name="Markow T.A."/>
            <person name="Kaufman T.C."/>
            <person name="Kellis M."/>
            <person name="Gelbart W."/>
            <person name="Iyer V.N."/>
            <person name="Pollard D.A."/>
            <person name="Sackton T.B."/>
            <person name="Larracuente A.M."/>
            <person name="Singh N.D."/>
            <person name="Abad J.P."/>
            <person name="Abt D.N."/>
            <person name="Adryan B."/>
            <person name="Aguade M."/>
            <person name="Akashi H."/>
            <person name="Anderson W.W."/>
            <person name="Aquadro C.F."/>
            <person name="Ardell D.H."/>
            <person name="Arguello R."/>
            <person name="Artieri C.G."/>
            <person name="Barbash D.A."/>
            <person name="Barker D."/>
            <person name="Barsanti P."/>
            <person name="Batterham P."/>
            <person name="Batzoglou S."/>
            <person name="Begun D."/>
            <person name="Bhutkar A."/>
            <person name="Blanco E."/>
            <person name="Bosak S.A."/>
            <person name="Bradley R.K."/>
            <person name="Brand A.D."/>
            <person name="Brent M.R."/>
            <person name="Brooks A.N."/>
            <person name="Brown R.H."/>
            <person name="Butlin R.K."/>
            <person name="Caggese C."/>
            <person name="Calvi B.R."/>
            <person name="Bernardo de Carvalho A."/>
            <person name="Caspi A."/>
            <person name="Castrezana S."/>
            <person name="Celniker S.E."/>
            <person name="Chang J.L."/>
            <person name="Chapple C."/>
            <person name="Chatterji S."/>
            <person name="Chinwalla A."/>
            <person name="Civetta A."/>
            <person name="Clifton S.W."/>
            <person name="Comeron J.M."/>
            <person name="Costello J.C."/>
            <person name="Coyne J.A."/>
            <person name="Daub J."/>
            <person name="David R.G."/>
            <person name="Delcher A.L."/>
            <person name="Delehaunty K."/>
            <person name="Do C.B."/>
            <person name="Ebling H."/>
            <person name="Edwards K."/>
            <person name="Eickbush T."/>
            <person name="Evans J.D."/>
            <person name="Filipski A."/>
            <person name="Findeiss S."/>
            <person name="Freyhult E."/>
            <person name="Fulton L."/>
            <person name="Fulton R."/>
            <person name="Garcia A.C."/>
            <person name="Gardiner A."/>
            <person name="Garfield D.A."/>
            <person name="Garvin B.E."/>
            <person name="Gibson G."/>
            <person name="Gilbert D."/>
            <person name="Gnerre S."/>
            <person name="Godfrey J."/>
            <person name="Good R."/>
            <person name="Gotea V."/>
            <person name="Gravely B."/>
            <person name="Greenberg A.J."/>
            <person name="Griffiths-Jones S."/>
            <person name="Gross S."/>
            <person name="Guigo R."/>
            <person name="Gustafson E.A."/>
            <person name="Haerty W."/>
            <person name="Hahn M.W."/>
            <person name="Halligan D.L."/>
            <person name="Halpern A.L."/>
            <person name="Halter G.M."/>
            <person name="Han M.V."/>
            <person name="Heger A."/>
            <person name="Hillier L."/>
            <person name="Hinrichs A.S."/>
            <person name="Holmes I."/>
            <person name="Hoskins R.A."/>
            <person name="Hubisz M.J."/>
            <person name="Hultmark D."/>
            <person name="Huntley M.A."/>
            <person name="Jaffe D.B."/>
            <person name="Jagadeeshan S."/>
            <person name="Jeck W.R."/>
            <person name="Johnson J."/>
            <person name="Jones C.D."/>
            <person name="Jordan W.C."/>
            <person name="Karpen G.H."/>
            <person name="Kataoka E."/>
            <person name="Keightley P.D."/>
            <person name="Kheradpour P."/>
            <person name="Kirkness E.F."/>
            <person name="Koerich L.B."/>
            <person name="Kristiansen K."/>
            <person name="Kudrna D."/>
            <person name="Kulathinal R.J."/>
            <person name="Kumar S."/>
            <person name="Kwok R."/>
            <person name="Lander E."/>
            <person name="Langley C.H."/>
            <person name="Lapoint R."/>
            <person name="Lazzaro B.P."/>
            <person name="Lee S.J."/>
            <person name="Levesque L."/>
            <person name="Li R."/>
            <person name="Lin C.F."/>
            <person name="Lin M.F."/>
            <person name="Lindblad-Toh K."/>
            <person name="Llopart A."/>
            <person name="Long M."/>
            <person name="Low L."/>
            <person name="Lozovsky E."/>
            <person name="Lu J."/>
            <person name="Luo M."/>
            <person name="Machado C.A."/>
            <person name="Makalowski W."/>
            <person name="Marzo M."/>
            <person name="Matsuda M."/>
            <person name="Matzkin L."/>
            <person name="McAllister B."/>
            <person name="McBride C.S."/>
            <person name="McKernan B."/>
            <person name="McKernan K."/>
            <person name="Mendez-Lago M."/>
            <person name="Minx P."/>
            <person name="Mollenhauer M.U."/>
            <person name="Montooth K."/>
            <person name="Mount S.M."/>
            <person name="Mu X."/>
            <person name="Myers E."/>
            <person name="Negre B."/>
            <person name="Newfeld S."/>
            <person name="Nielsen R."/>
            <person name="Noor M.A."/>
            <person name="O'Grady P."/>
            <person name="Pachter L."/>
            <person name="Papaceit M."/>
            <person name="Parisi M.J."/>
            <person name="Parisi M."/>
            <person name="Parts L."/>
            <person name="Pedersen J.S."/>
            <person name="Pesole G."/>
            <person name="Phillippy A.M."/>
            <person name="Ponting C.P."/>
            <person name="Pop M."/>
            <person name="Porcelli D."/>
            <person name="Powell J.R."/>
            <person name="Prohaska S."/>
            <person name="Pruitt K."/>
            <person name="Puig M."/>
            <person name="Quesneville H."/>
            <person name="Ram K.R."/>
            <person name="Rand D."/>
            <person name="Rasmussen M.D."/>
            <person name="Reed L.K."/>
            <person name="Reenan R."/>
            <person name="Reily A."/>
            <person name="Remington K.A."/>
            <person name="Rieger T.T."/>
            <person name="Ritchie M.G."/>
            <person name="Robin C."/>
            <person name="Rogers Y.H."/>
            <person name="Rohde C."/>
            <person name="Rozas J."/>
            <person name="Rubenfield M.J."/>
            <person name="Ruiz A."/>
            <person name="Russo S."/>
            <person name="Salzberg S.L."/>
            <person name="Sanchez-Gracia A."/>
            <person name="Saranga D.J."/>
            <person name="Sato H."/>
            <person name="Schaeffer S.W."/>
            <person name="Schatz M.C."/>
            <person name="Schlenke T."/>
            <person name="Schwartz R."/>
            <person name="Segarra C."/>
            <person name="Singh R.S."/>
            <person name="Sirot L."/>
            <person name="Sirota M."/>
            <person name="Sisneros N.B."/>
            <person name="Smith C.D."/>
            <person name="Smith T.F."/>
            <person name="Spieth J."/>
            <person name="Stage D.E."/>
            <person name="Stark A."/>
            <person name="Stephan W."/>
            <person name="Strausberg R.L."/>
            <person name="Strempel S."/>
            <person name="Sturgill D."/>
            <person name="Sutton G."/>
            <person name="Sutton G.G."/>
            <person name="Tao W."/>
            <person name="Teichmann S."/>
            <person name="Tobari Y.N."/>
            <person name="Tomimura Y."/>
            <person name="Tsolas J.M."/>
            <person name="Valente V.L."/>
            <person name="Venter E."/>
            <person name="Venter J.C."/>
            <person name="Vicario S."/>
            <person name="Vieira F.G."/>
            <person name="Vilella A.J."/>
            <person name="Villasante A."/>
            <person name="Walenz B."/>
            <person name="Wang J."/>
            <person name="Wasserman M."/>
            <person name="Watts T."/>
            <person name="Wilson D."/>
            <person name="Wilson R.K."/>
            <person name="Wing R.A."/>
            <person name="Wolfner M.F."/>
            <person name="Wong A."/>
            <person name="Wong G.K."/>
            <person name="Wu C.I."/>
            <person name="Wu G."/>
            <person name="Yamamoto D."/>
            <person name="Yang H.P."/>
            <person name="Yang S.P."/>
            <person name="Yorke J.A."/>
            <person name="Yoshida K."/>
            <person name="Zdobnov E."/>
            <person name="Zhang P."/>
            <person name="Zhang Y."/>
            <person name="Zimin A.V."/>
            <person name="Baldwin J."/>
            <person name="Abdouelleil A."/>
            <person name="Abdulkadir J."/>
            <person name="Abebe A."/>
            <person name="Abera B."/>
            <person name="Abreu J."/>
            <person name="Acer S.C."/>
            <person name="Aftuck L."/>
            <person name="Alexander A."/>
            <person name="An P."/>
            <person name="Anderson E."/>
            <person name="Anderson S."/>
            <person name="Arachi H."/>
            <person name="Azer M."/>
            <person name="Bachantsang P."/>
            <person name="Barry A."/>
            <person name="Bayul T."/>
            <person name="Berlin A."/>
            <person name="Bessette D."/>
            <person name="Bloom T."/>
            <person name="Blye J."/>
            <person name="Boguslavskiy L."/>
            <person name="Bonnet C."/>
            <person name="Boukhgalter B."/>
            <person name="Bourzgui I."/>
            <person name="Brown A."/>
            <person name="Cahill P."/>
            <person name="Channer S."/>
            <person name="Cheshatsang Y."/>
            <person name="Chuda L."/>
            <person name="Citroen M."/>
            <person name="Collymore A."/>
            <person name="Cooke P."/>
            <person name="Costello M."/>
            <person name="D'Aco K."/>
            <person name="Daza R."/>
            <person name="De Haan G."/>
            <person name="DeGray S."/>
            <person name="DeMaso C."/>
            <person name="Dhargay N."/>
            <person name="Dooley K."/>
            <person name="Dooley E."/>
            <person name="Doricent M."/>
            <person name="Dorje P."/>
            <person name="Dorjee K."/>
            <person name="Dupes A."/>
            <person name="Elong R."/>
            <person name="Falk J."/>
            <person name="Farina A."/>
            <person name="Faro S."/>
            <person name="Ferguson D."/>
            <person name="Fisher S."/>
            <person name="Foley C.D."/>
            <person name="Franke A."/>
            <person name="Friedrich D."/>
            <person name="Gadbois L."/>
            <person name="Gearin G."/>
            <person name="Gearin C.R."/>
            <person name="Giannoukos G."/>
            <person name="Goode T."/>
            <person name="Graham J."/>
            <person name="Grandbois E."/>
            <person name="Grewal S."/>
            <person name="Gyaltsen K."/>
            <person name="Hafez N."/>
            <person name="Hagos B."/>
            <person name="Hall J."/>
            <person name="Henson C."/>
            <person name="Hollinger A."/>
            <person name="Honan T."/>
            <person name="Huard M.D."/>
            <person name="Hughes L."/>
            <person name="Hurhula B."/>
            <person name="Husby M.E."/>
            <person name="Kamat A."/>
            <person name="Kanga B."/>
            <person name="Kashin S."/>
            <person name="Khazanovich D."/>
            <person name="Kisner P."/>
            <person name="Lance K."/>
            <person name="Lara M."/>
            <person name="Lee W."/>
            <person name="Lennon N."/>
            <person name="Letendre F."/>
            <person name="LeVine R."/>
            <person name="Lipovsky A."/>
            <person name="Liu X."/>
            <person name="Liu J."/>
            <person name="Liu S."/>
            <person name="Lokyitsang T."/>
            <person name="Lokyitsang Y."/>
            <person name="Lubonja R."/>
            <person name="Lui A."/>
            <person name="MacDonald P."/>
            <person name="Magnisalis V."/>
            <person name="Maru K."/>
            <person name="Matthews C."/>
            <person name="McCusker W."/>
            <person name="McDonough S."/>
            <person name="Mehta T."/>
            <person name="Meldrim J."/>
            <person name="Meneus L."/>
            <person name="Mihai O."/>
            <person name="Mihalev A."/>
            <person name="Mihova T."/>
            <person name="Mittelman R."/>
            <person name="Mlenga V."/>
            <person name="Montmayeur A."/>
            <person name="Mulrain L."/>
            <person name="Navidi A."/>
            <person name="Naylor J."/>
            <person name="Negash T."/>
            <person name="Nguyen T."/>
            <person name="Nguyen N."/>
            <person name="Nicol R."/>
            <person name="Norbu C."/>
            <person name="Norbu N."/>
            <person name="Novod N."/>
            <person name="O'Neill B."/>
            <person name="Osman S."/>
            <person name="Markiewicz E."/>
            <person name="Oyono O.L."/>
            <person name="Patti C."/>
            <person name="Phunkhang P."/>
            <person name="Pierre F."/>
            <person name="Priest M."/>
            <person name="Raghuraman S."/>
            <person name="Rege F."/>
            <person name="Reyes R."/>
            <person name="Rise C."/>
            <person name="Rogov P."/>
            <person name="Ross K."/>
            <person name="Ryan E."/>
            <person name="Settipalli S."/>
            <person name="Shea T."/>
            <person name="Sherpa N."/>
            <person name="Shi L."/>
            <person name="Shih D."/>
            <person name="Sparrow T."/>
            <person name="Spaulding J."/>
            <person name="Stalker J."/>
            <person name="Stange-Thomann N."/>
            <person name="Stavropoulos S."/>
            <person name="Stone C."/>
            <person name="Strader C."/>
            <person name="Tesfaye S."/>
            <person name="Thomson T."/>
            <person name="Thoulutsang Y."/>
            <person name="Thoulutsang D."/>
            <person name="Topham K."/>
            <person name="Topping I."/>
            <person name="Tsamla T."/>
            <person name="Vassiliev H."/>
            <person name="Vo A."/>
            <person name="Wangchuk T."/>
            <person name="Wangdi T."/>
            <person name="Weiand M."/>
            <person name="Wilkinson J."/>
            <person name="Wilson A."/>
            <person name="Yadav S."/>
            <person name="Young G."/>
            <person name="Yu Q."/>
            <person name="Zembek L."/>
            <person name="Zhong D."/>
            <person name="Zimmer A."/>
            <person name="Zwirko Z."/>
            <person name="Jaffe D.B."/>
            <person name="Alvarez P."/>
            <person name="Brockman W."/>
            <person name="Butler J."/>
            <person name="Chin C."/>
            <person name="Gnerre S."/>
            <person name="Grabherr M."/>
            <person name="Kleber M."/>
            <person name="Mauceli E."/>
            <person name="MacCallum I."/>
        </authorList>
    </citation>
    <scope>NUCLEOTIDE SEQUENCE [LARGE SCALE GENOMIC DNA]</scope>
    <source>
        <strain evidence="3">Tucson 15081-1352.22</strain>
    </source>
</reference>
<dbReference type="OrthoDB" id="7869994at2759"/>
<dbReference type="KEGG" id="dmo:Dmoj_GI15221"/>
<feature type="compositionally biased region" description="Polar residues" evidence="1">
    <location>
        <begin position="30"/>
        <end position="40"/>
    </location>
</feature>
<feature type="compositionally biased region" description="Polar residues" evidence="1">
    <location>
        <begin position="205"/>
        <end position="215"/>
    </location>
</feature>
<dbReference type="EMBL" id="CH933810">
    <property type="protein sequence ID" value="EDW06773.1"/>
    <property type="molecule type" value="Genomic_DNA"/>
</dbReference>
<evidence type="ECO:0000313" key="3">
    <source>
        <dbReference type="Proteomes" id="UP000009192"/>
    </source>
</evidence>
<name>B4L233_DROMO</name>
<dbReference type="AlphaFoldDB" id="B4L233"/>
<feature type="compositionally biased region" description="Low complexity" evidence="1">
    <location>
        <begin position="216"/>
        <end position="228"/>
    </location>
</feature>